<dbReference type="Pfam" id="PF13621">
    <property type="entry name" value="Cupin_8"/>
    <property type="match status" value="1"/>
</dbReference>
<sequence>MGPRRHRGAAGGQGSGSAPRRRAAEAAGPAGAGLRAGYRGYCPLGGLGDSGGPGVGAAAPLEVERRACGSMEAAAFFDGFVKARRPLVLDGWEARGGPLRALFGLRGGAARWGGGGPDALAALAEGPAGACAVVVEQRADAAAPFGRQDAGRRRETTLAEFCRELQTPEGELGYLTTQRLPEDEDGCATALAAPFLLHLLRGARRLRPQLVGALAPVQYNLWLGRAAEGSTSGLHHDFHDNLYVVLRGEKEFRLFSPRCVDLLAPAGAGRGAGPPLLRSNGLIPSLASATTAPPRPWCRSGGGAGAARWRPAPAAERPRTSRTRRRTWRGRCRRPGRAGQLGRGGGRGRARAPRAPGSRTASARSAPPRGQEVTLDFHLCQIFSGAVTSQRGTCGHLALNLWMAPPDAGGNFEQPYEDGFWEAKYQAMRRAFRAGGGARGARRKRPRARQMAELEEARARLEQLRRRRSDEPKRRRAESAGAHYSGGVDQVTYTAFRATAIACDPSDGLRMFHT</sequence>
<accession>A0ABN9VAK0</accession>
<dbReference type="EMBL" id="CAUYUJ010016915">
    <property type="protein sequence ID" value="CAK0870021.1"/>
    <property type="molecule type" value="Genomic_DNA"/>
</dbReference>
<feature type="region of interest" description="Disordered" evidence="1">
    <location>
        <begin position="1"/>
        <end position="29"/>
    </location>
</feature>
<evidence type="ECO:0000256" key="1">
    <source>
        <dbReference type="SAM" id="MobiDB-lite"/>
    </source>
</evidence>
<name>A0ABN9VAK0_9DINO</name>
<feature type="compositionally biased region" description="Basic and acidic residues" evidence="1">
    <location>
        <begin position="463"/>
        <end position="473"/>
    </location>
</feature>
<dbReference type="PANTHER" id="PTHR12461:SF100">
    <property type="entry name" value="JMJC DOMAIN-CONTAINING PROTEIN 4"/>
    <property type="match status" value="1"/>
</dbReference>
<dbReference type="Proteomes" id="UP001189429">
    <property type="component" value="Unassembled WGS sequence"/>
</dbReference>
<keyword evidence="4" id="KW-1185">Reference proteome</keyword>
<feature type="region of interest" description="Disordered" evidence="1">
    <location>
        <begin position="463"/>
        <end position="483"/>
    </location>
</feature>
<dbReference type="PANTHER" id="PTHR12461">
    <property type="entry name" value="HYPOXIA-INDUCIBLE FACTOR 1 ALPHA INHIBITOR-RELATED"/>
    <property type="match status" value="1"/>
</dbReference>
<proteinExistence type="predicted"/>
<feature type="compositionally biased region" description="Low complexity" evidence="1">
    <location>
        <begin position="353"/>
        <end position="370"/>
    </location>
</feature>
<feature type="compositionally biased region" description="Basic residues" evidence="1">
    <location>
        <begin position="320"/>
        <end position="336"/>
    </location>
</feature>
<dbReference type="Gene3D" id="2.60.120.650">
    <property type="entry name" value="Cupin"/>
    <property type="match status" value="1"/>
</dbReference>
<dbReference type="InterPro" id="IPR041667">
    <property type="entry name" value="Cupin_8"/>
</dbReference>
<evidence type="ECO:0000313" key="4">
    <source>
        <dbReference type="Proteomes" id="UP001189429"/>
    </source>
</evidence>
<comment type="caution">
    <text evidence="3">The sequence shown here is derived from an EMBL/GenBank/DDBJ whole genome shotgun (WGS) entry which is preliminary data.</text>
</comment>
<organism evidence="3 4">
    <name type="scientific">Prorocentrum cordatum</name>
    <dbReference type="NCBI Taxonomy" id="2364126"/>
    <lineage>
        <taxon>Eukaryota</taxon>
        <taxon>Sar</taxon>
        <taxon>Alveolata</taxon>
        <taxon>Dinophyceae</taxon>
        <taxon>Prorocentrales</taxon>
        <taxon>Prorocentraceae</taxon>
        <taxon>Prorocentrum</taxon>
    </lineage>
</organism>
<gene>
    <name evidence="3" type="ORF">PCOR1329_LOCUS56228</name>
</gene>
<feature type="domain" description="Cupin-like" evidence="2">
    <location>
        <begin position="74"/>
        <end position="266"/>
    </location>
</feature>
<feature type="compositionally biased region" description="Low complexity" evidence="1">
    <location>
        <begin position="306"/>
        <end position="315"/>
    </location>
</feature>
<evidence type="ECO:0000313" key="3">
    <source>
        <dbReference type="EMBL" id="CAK0870021.1"/>
    </source>
</evidence>
<protein>
    <recommendedName>
        <fullName evidence="2">Cupin-like domain-containing protein</fullName>
    </recommendedName>
</protein>
<evidence type="ECO:0000259" key="2">
    <source>
        <dbReference type="Pfam" id="PF13621"/>
    </source>
</evidence>
<feature type="region of interest" description="Disordered" evidence="1">
    <location>
        <begin position="287"/>
        <end position="370"/>
    </location>
</feature>
<dbReference type="SUPFAM" id="SSF51197">
    <property type="entry name" value="Clavaminate synthase-like"/>
    <property type="match status" value="1"/>
</dbReference>
<reference evidence="3" key="1">
    <citation type="submission" date="2023-10" db="EMBL/GenBank/DDBJ databases">
        <authorList>
            <person name="Chen Y."/>
            <person name="Shah S."/>
            <person name="Dougan E. K."/>
            <person name="Thang M."/>
            <person name="Chan C."/>
        </authorList>
    </citation>
    <scope>NUCLEOTIDE SEQUENCE [LARGE SCALE GENOMIC DNA]</scope>
</reference>